<evidence type="ECO:0000256" key="9">
    <source>
        <dbReference type="ARBA" id="ARBA00023180"/>
    </source>
</evidence>
<dbReference type="PROSITE" id="PS51473">
    <property type="entry name" value="GNK2"/>
    <property type="match status" value="2"/>
</dbReference>
<dbReference type="GO" id="GO:0005524">
    <property type="term" value="F:ATP binding"/>
    <property type="evidence" value="ECO:0007669"/>
    <property type="project" value="UniProtKB-UniRule"/>
</dbReference>
<dbReference type="KEGG" id="peu:105119098"/>
<organism evidence="14 15">
    <name type="scientific">Populus euphratica</name>
    <name type="common">Euphrates poplar</name>
    <dbReference type="NCBI Taxonomy" id="75702"/>
    <lineage>
        <taxon>Eukaryota</taxon>
        <taxon>Viridiplantae</taxon>
        <taxon>Streptophyta</taxon>
        <taxon>Embryophyta</taxon>
        <taxon>Tracheophyta</taxon>
        <taxon>Spermatophyta</taxon>
        <taxon>Magnoliopsida</taxon>
        <taxon>eudicotyledons</taxon>
        <taxon>Gunneridae</taxon>
        <taxon>Pentapetalae</taxon>
        <taxon>rosids</taxon>
        <taxon>fabids</taxon>
        <taxon>Malpighiales</taxon>
        <taxon>Salicaceae</taxon>
        <taxon>Saliceae</taxon>
        <taxon>Populus</taxon>
    </lineage>
</organism>
<dbReference type="PANTHER" id="PTHR47973">
    <property type="entry name" value="CYSTEINE-RICH RECEPTOR-LIKE PROTEIN KINASE 3"/>
    <property type="match status" value="1"/>
</dbReference>
<dbReference type="SMART" id="SM00220">
    <property type="entry name" value="S_TKc"/>
    <property type="match status" value="1"/>
</dbReference>
<evidence type="ECO:0000259" key="12">
    <source>
        <dbReference type="PROSITE" id="PS50011"/>
    </source>
</evidence>
<dbReference type="InterPro" id="IPR052059">
    <property type="entry name" value="CR_Ser/Thr_kinase"/>
</dbReference>
<dbReference type="FunFam" id="1.10.510.10:FF:000336">
    <property type="entry name" value="Cysteine-rich receptor-like protein kinase 2"/>
    <property type="match status" value="1"/>
</dbReference>
<feature type="domain" description="Gnk2-homologous" evidence="13">
    <location>
        <begin position="120"/>
        <end position="222"/>
    </location>
</feature>
<dbReference type="SUPFAM" id="SSF56112">
    <property type="entry name" value="Protein kinase-like (PK-like)"/>
    <property type="match status" value="1"/>
</dbReference>
<keyword evidence="7 10" id="KW-0067">ATP-binding</keyword>
<keyword evidence="14" id="KW-1185">Reference proteome</keyword>
<feature type="transmembrane region" description="Helical" evidence="11">
    <location>
        <begin position="758"/>
        <end position="783"/>
    </location>
</feature>
<dbReference type="CDD" id="cd23509">
    <property type="entry name" value="Gnk2-like"/>
    <property type="match status" value="2"/>
</dbReference>
<dbReference type="PROSITE" id="PS00107">
    <property type="entry name" value="PROTEIN_KINASE_ATP"/>
    <property type="match status" value="1"/>
</dbReference>
<dbReference type="Gene3D" id="3.30.430.20">
    <property type="entry name" value="Gnk2 domain, C-X8-C-X2-C motif"/>
    <property type="match status" value="2"/>
</dbReference>
<dbReference type="AlphaFoldDB" id="A0AAJ6TRD1"/>
<dbReference type="Proteomes" id="UP000694918">
    <property type="component" value="Unplaced"/>
</dbReference>
<dbReference type="InterPro" id="IPR002902">
    <property type="entry name" value="GNK2"/>
</dbReference>
<keyword evidence="4" id="KW-0677">Repeat</keyword>
<dbReference type="GO" id="GO:0004674">
    <property type="term" value="F:protein serine/threonine kinase activity"/>
    <property type="evidence" value="ECO:0007669"/>
    <property type="project" value="UniProtKB-KW"/>
</dbReference>
<evidence type="ECO:0000256" key="1">
    <source>
        <dbReference type="ARBA" id="ARBA00022527"/>
    </source>
</evidence>
<keyword evidence="11" id="KW-0472">Membrane</keyword>
<keyword evidence="8" id="KW-0675">Receptor</keyword>
<keyword evidence="11" id="KW-0812">Transmembrane</keyword>
<keyword evidence="1" id="KW-0723">Serine/threonine-protein kinase</keyword>
<evidence type="ECO:0000256" key="2">
    <source>
        <dbReference type="ARBA" id="ARBA00022679"/>
    </source>
</evidence>
<evidence type="ECO:0000313" key="15">
    <source>
        <dbReference type="RefSeq" id="XP_011015500.1"/>
    </source>
</evidence>
<evidence type="ECO:0000256" key="4">
    <source>
        <dbReference type="ARBA" id="ARBA00022737"/>
    </source>
</evidence>
<dbReference type="PROSITE" id="PS50011">
    <property type="entry name" value="PROTEIN_KINASE_DOM"/>
    <property type="match status" value="1"/>
</dbReference>
<dbReference type="PROSITE" id="PS00108">
    <property type="entry name" value="PROTEIN_KINASE_ST"/>
    <property type="match status" value="1"/>
</dbReference>
<keyword evidence="2" id="KW-0808">Transferase</keyword>
<proteinExistence type="predicted"/>
<dbReference type="Gene3D" id="1.10.510.10">
    <property type="entry name" value="Transferase(Phosphotransferase) domain 1"/>
    <property type="match status" value="1"/>
</dbReference>
<dbReference type="InterPro" id="IPR008271">
    <property type="entry name" value="Ser/Thr_kinase_AS"/>
</dbReference>
<keyword evidence="3" id="KW-0732">Signal</keyword>
<keyword evidence="11" id="KW-1133">Transmembrane helix</keyword>
<feature type="domain" description="Gnk2-homologous" evidence="13">
    <location>
        <begin position="14"/>
        <end position="115"/>
    </location>
</feature>
<evidence type="ECO:0000256" key="10">
    <source>
        <dbReference type="PROSITE-ProRule" id="PRU10141"/>
    </source>
</evidence>
<evidence type="ECO:0000256" key="3">
    <source>
        <dbReference type="ARBA" id="ARBA00022729"/>
    </source>
</evidence>
<dbReference type="InterPro" id="IPR011009">
    <property type="entry name" value="Kinase-like_dom_sf"/>
</dbReference>
<feature type="non-terminal residue" evidence="15">
    <location>
        <position position="784"/>
    </location>
</feature>
<gene>
    <name evidence="15" type="primary">LOC105119098</name>
</gene>
<dbReference type="Gene3D" id="3.30.200.20">
    <property type="entry name" value="Phosphorylase Kinase, domain 1"/>
    <property type="match status" value="1"/>
</dbReference>
<feature type="binding site" evidence="10">
    <location>
        <position position="330"/>
    </location>
    <ligand>
        <name>ATP</name>
        <dbReference type="ChEBI" id="CHEBI:30616"/>
    </ligand>
</feature>
<dbReference type="Pfam" id="PF00069">
    <property type="entry name" value="Pkinase"/>
    <property type="match status" value="1"/>
</dbReference>
<feature type="transmembrane region" description="Helical" evidence="11">
    <location>
        <begin position="238"/>
        <end position="264"/>
    </location>
</feature>
<feature type="domain" description="Protein kinase" evidence="12">
    <location>
        <begin position="302"/>
        <end position="578"/>
    </location>
</feature>
<keyword evidence="9" id="KW-0325">Glycoprotein</keyword>
<name>A0AAJ6TRD1_POPEU</name>
<evidence type="ECO:0000256" key="7">
    <source>
        <dbReference type="ARBA" id="ARBA00022840"/>
    </source>
</evidence>
<evidence type="ECO:0000313" key="14">
    <source>
        <dbReference type="Proteomes" id="UP000694918"/>
    </source>
</evidence>
<sequence length="784" mass="88563">MAFSINLLHADPRTDLVIQTCGKVRVQNVSNYFKYYSSITDYMQDEIYRNKFAFKDTGEPPDRLYVLAQCMDDLTNDECAMCFAQISTLIPSCFPSTGGRVYFDGCFIRAENYSFYREALAQEDTKRCSGIVNKGQEFSVAVNEVLSKMLLKAPSFRGFASKHETSNGISAYGMANCWKILDHDLCSICLSEAVASALSCIPSTEARVLNAGCFVRYSDASFANDSNGEYSKEEVFSYITYIMGVVLISVLAIGIGICVGKLTYRRKIRLKQSKETEDLLLEERVQYMQFKYATLDTATESFSETNRLGCGGFGEVFKGTLPDGREIAIKRLYISRKFQVQEIRNEMEIIGRAQHKNLVRFLGCCFTSIDSFLVYEYLANRSLDLILFDPAKKKELDWKRRFLIIEGTAEGLEYLHKYCQVRIIHRDIKASNVLLDLRHRPKISDFGLARFYSCDQSLVNTAIAGTLGYMAPEYIAKGRLTEKVDVYSFGVLVIEMITGVQNNKYQSEKTYETLVTCAWKHFQSNKVQEIIDTSMTIEDAEEIERVVQIGLLCTQESPNLRPTTTEVVQMLRKKDVELSSPSKPPFTDELMELHYLGSLDQQHPSTFGKKMWGYVSGTYMIPKNIEEGDTVLIDTWEANNAKIITWINNSVEHLIELTELKPQAMSISSFIGQLPHSSSGVSHFEWVLDSSTSHYISPNSLSFTYVSPLSSIPIMTAGGTPIPLADGTIHQTSCTDTPKQNGVTERKHRDIIETARSLLLSALFLNAVSYPLDLLFVFFWVIVK</sequence>
<evidence type="ECO:0000256" key="8">
    <source>
        <dbReference type="ARBA" id="ARBA00023170"/>
    </source>
</evidence>
<evidence type="ECO:0000256" key="11">
    <source>
        <dbReference type="SAM" id="Phobius"/>
    </source>
</evidence>
<reference evidence="15" key="1">
    <citation type="submission" date="2025-08" db="UniProtKB">
        <authorList>
            <consortium name="RefSeq"/>
        </authorList>
    </citation>
    <scope>IDENTIFICATION</scope>
</reference>
<evidence type="ECO:0000259" key="13">
    <source>
        <dbReference type="PROSITE" id="PS51473"/>
    </source>
</evidence>
<protein>
    <submittedName>
        <fullName evidence="15">Cysteine-rich receptor-like protein kinase 43</fullName>
    </submittedName>
</protein>
<evidence type="ECO:0000256" key="6">
    <source>
        <dbReference type="ARBA" id="ARBA00022777"/>
    </source>
</evidence>
<evidence type="ECO:0000256" key="5">
    <source>
        <dbReference type="ARBA" id="ARBA00022741"/>
    </source>
</evidence>
<dbReference type="RefSeq" id="XP_011015500.1">
    <property type="nucleotide sequence ID" value="XM_011017198.1"/>
</dbReference>
<dbReference type="GeneID" id="105119098"/>
<dbReference type="InterPro" id="IPR017441">
    <property type="entry name" value="Protein_kinase_ATP_BS"/>
</dbReference>
<dbReference type="InterPro" id="IPR038408">
    <property type="entry name" value="GNK2_sf"/>
</dbReference>
<dbReference type="FunFam" id="3.30.200.20:FF:000162">
    <property type="entry name" value="Adenine nucleotide alpha hydrolase-like domain kinase"/>
    <property type="match status" value="1"/>
</dbReference>
<keyword evidence="5 10" id="KW-0547">Nucleotide-binding</keyword>
<dbReference type="Pfam" id="PF01657">
    <property type="entry name" value="Stress-antifung"/>
    <property type="match status" value="2"/>
</dbReference>
<accession>A0AAJ6TRD1</accession>
<keyword evidence="6" id="KW-0418">Kinase</keyword>
<dbReference type="InterPro" id="IPR000719">
    <property type="entry name" value="Prot_kinase_dom"/>
</dbReference>